<dbReference type="PANTHER" id="PTHR15263:SF1">
    <property type="entry name" value="NF-KAPPA-B INHIBITOR-LIKE PROTEIN 1"/>
    <property type="match status" value="1"/>
</dbReference>
<proteinExistence type="predicted"/>
<keyword evidence="2" id="KW-0597">Phosphoprotein</keyword>
<accession>A0AAD7MSY3</accession>
<evidence type="ECO:0000313" key="7">
    <source>
        <dbReference type="EMBL" id="KAJ7731816.1"/>
    </source>
</evidence>
<evidence type="ECO:0000256" key="2">
    <source>
        <dbReference type="ARBA" id="ARBA00022553"/>
    </source>
</evidence>
<dbReference type="GO" id="GO:0005634">
    <property type="term" value="C:nucleus"/>
    <property type="evidence" value="ECO:0007669"/>
    <property type="project" value="UniProtKB-SubCell"/>
</dbReference>
<sequence length="198" mass="22792">MLAELMKLLSTKREEERSAREAEKSKAERDRAEKARREAEEKREAERKLGVERERTRCLKRDEKYTNSKTWTTELAFERFKAILLAEEFAKFAFSDSAPLTFEALPWPMIAKPGTYNVDDISPDKVRAFFASTACVNAKTDAYPSPSEYRKYLLKQSLLAFHEDKMVRRISTVGDPSLRQRISDAAKTVTQTLNELTG</sequence>
<gene>
    <name evidence="7" type="ORF">DFH07DRAFT_846986</name>
</gene>
<keyword evidence="8" id="KW-1185">Reference proteome</keyword>
<dbReference type="EMBL" id="JARJLG010000180">
    <property type="protein sequence ID" value="KAJ7731816.1"/>
    <property type="molecule type" value="Genomic_DNA"/>
</dbReference>
<name>A0AAD7MSY3_9AGAR</name>
<evidence type="ECO:0000256" key="4">
    <source>
        <dbReference type="ARBA" id="ARBA00023043"/>
    </source>
</evidence>
<evidence type="ECO:0000256" key="3">
    <source>
        <dbReference type="ARBA" id="ARBA00022737"/>
    </source>
</evidence>
<dbReference type="PANTHER" id="PTHR15263">
    <property type="entry name" value="I-KAPPA-B-LIKE PROTEIN IKBL"/>
    <property type="match status" value="1"/>
</dbReference>
<evidence type="ECO:0000256" key="6">
    <source>
        <dbReference type="SAM" id="MobiDB-lite"/>
    </source>
</evidence>
<organism evidence="7 8">
    <name type="scientific">Mycena maculata</name>
    <dbReference type="NCBI Taxonomy" id="230809"/>
    <lineage>
        <taxon>Eukaryota</taxon>
        <taxon>Fungi</taxon>
        <taxon>Dikarya</taxon>
        <taxon>Basidiomycota</taxon>
        <taxon>Agaricomycotina</taxon>
        <taxon>Agaricomycetes</taxon>
        <taxon>Agaricomycetidae</taxon>
        <taxon>Agaricales</taxon>
        <taxon>Marasmiineae</taxon>
        <taxon>Mycenaceae</taxon>
        <taxon>Mycena</taxon>
    </lineage>
</organism>
<evidence type="ECO:0000256" key="1">
    <source>
        <dbReference type="ARBA" id="ARBA00004123"/>
    </source>
</evidence>
<evidence type="ECO:0000313" key="8">
    <source>
        <dbReference type="Proteomes" id="UP001215280"/>
    </source>
</evidence>
<dbReference type="Proteomes" id="UP001215280">
    <property type="component" value="Unassembled WGS sequence"/>
</dbReference>
<comment type="caution">
    <text evidence="7">The sequence shown here is derived from an EMBL/GenBank/DDBJ whole genome shotgun (WGS) entry which is preliminary data.</text>
</comment>
<feature type="compositionally biased region" description="Basic and acidic residues" evidence="6">
    <location>
        <begin position="11"/>
        <end position="48"/>
    </location>
</feature>
<reference evidence="7" key="1">
    <citation type="submission" date="2023-03" db="EMBL/GenBank/DDBJ databases">
        <title>Massive genome expansion in bonnet fungi (Mycena s.s.) driven by repeated elements and novel gene families across ecological guilds.</title>
        <authorList>
            <consortium name="Lawrence Berkeley National Laboratory"/>
            <person name="Harder C.B."/>
            <person name="Miyauchi S."/>
            <person name="Viragh M."/>
            <person name="Kuo A."/>
            <person name="Thoen E."/>
            <person name="Andreopoulos B."/>
            <person name="Lu D."/>
            <person name="Skrede I."/>
            <person name="Drula E."/>
            <person name="Henrissat B."/>
            <person name="Morin E."/>
            <person name="Kohler A."/>
            <person name="Barry K."/>
            <person name="LaButti K."/>
            <person name="Morin E."/>
            <person name="Salamov A."/>
            <person name="Lipzen A."/>
            <person name="Mereny Z."/>
            <person name="Hegedus B."/>
            <person name="Baldrian P."/>
            <person name="Stursova M."/>
            <person name="Weitz H."/>
            <person name="Taylor A."/>
            <person name="Grigoriev I.V."/>
            <person name="Nagy L.G."/>
            <person name="Martin F."/>
            <person name="Kauserud H."/>
        </authorList>
    </citation>
    <scope>NUCLEOTIDE SEQUENCE</scope>
    <source>
        <strain evidence="7">CBHHK188m</strain>
    </source>
</reference>
<dbReference type="GO" id="GO:0043124">
    <property type="term" value="P:negative regulation of canonical NF-kappaB signal transduction"/>
    <property type="evidence" value="ECO:0007669"/>
    <property type="project" value="InterPro"/>
</dbReference>
<comment type="subcellular location">
    <subcellularLocation>
        <location evidence="1">Nucleus</location>
    </subcellularLocation>
</comment>
<protein>
    <submittedName>
        <fullName evidence="7">Uncharacterized protein</fullName>
    </submittedName>
</protein>
<keyword evidence="5" id="KW-0539">Nucleus</keyword>
<keyword evidence="4" id="KW-0040">ANK repeat</keyword>
<evidence type="ECO:0000256" key="5">
    <source>
        <dbReference type="ARBA" id="ARBA00023242"/>
    </source>
</evidence>
<keyword evidence="3" id="KW-0677">Repeat</keyword>
<dbReference type="AlphaFoldDB" id="A0AAD7MSY3"/>
<feature type="region of interest" description="Disordered" evidence="6">
    <location>
        <begin position="1"/>
        <end position="48"/>
    </location>
</feature>
<dbReference type="InterPro" id="IPR038753">
    <property type="entry name" value="NFKBIL1"/>
</dbReference>